<evidence type="ECO:0000256" key="4">
    <source>
        <dbReference type="ARBA" id="ARBA00023270"/>
    </source>
</evidence>
<evidence type="ECO:0000256" key="1">
    <source>
        <dbReference type="ARBA" id="ARBA00003810"/>
    </source>
</evidence>
<dbReference type="SUPFAM" id="SSF51569">
    <property type="entry name" value="Aldolase"/>
    <property type="match status" value="1"/>
</dbReference>
<dbReference type="EMBL" id="LMVN01000006">
    <property type="protein sequence ID" value="PAV07894.1"/>
    <property type="molecule type" value="Genomic_DNA"/>
</dbReference>
<dbReference type="OrthoDB" id="81473at2157"/>
<feature type="active site" description="Proton acceptor" evidence="7">
    <location>
        <position position="85"/>
    </location>
</feature>
<evidence type="ECO:0000256" key="6">
    <source>
        <dbReference type="ARBA" id="ARBA00047628"/>
    </source>
</evidence>
<evidence type="ECO:0000313" key="8">
    <source>
        <dbReference type="EMBL" id="PAV07894.1"/>
    </source>
</evidence>
<evidence type="ECO:0000256" key="2">
    <source>
        <dbReference type="ARBA" id="ARBA00012553"/>
    </source>
</evidence>
<gene>
    <name evidence="8" type="ORF">ASJ82_06815</name>
    <name evidence="9" type="ORF">MSCUN_14670</name>
</gene>
<reference evidence="9 11" key="1">
    <citation type="submission" date="2016-04" db="EMBL/GenBank/DDBJ databases">
        <title>Genome sequence of Methanosphaera cuniculi DSM 4103.</title>
        <authorList>
            <person name="Poehlein A."/>
            <person name="Seedorf H."/>
            <person name="Daniel R."/>
        </authorList>
    </citation>
    <scope>NUCLEOTIDE SEQUENCE [LARGE SCALE GENOMIC DNA]</scope>
    <source>
        <strain evidence="9 11">DSM 4103</strain>
    </source>
</reference>
<organism evidence="8 10">
    <name type="scientific">Methanosphaera cuniculi</name>
    <dbReference type="NCBI Taxonomy" id="1077256"/>
    <lineage>
        <taxon>Archaea</taxon>
        <taxon>Methanobacteriati</taxon>
        <taxon>Methanobacteriota</taxon>
        <taxon>Methanomada group</taxon>
        <taxon>Methanobacteria</taxon>
        <taxon>Methanobacteriales</taxon>
        <taxon>Methanobacteriaceae</taxon>
        <taxon>Methanosphaera</taxon>
    </lineage>
</organism>
<evidence type="ECO:0000256" key="7">
    <source>
        <dbReference type="PIRSR" id="PIRSR015957-1"/>
    </source>
</evidence>
<dbReference type="Proteomes" id="UP000217528">
    <property type="component" value="Unassembled WGS sequence"/>
</dbReference>
<dbReference type="GO" id="GO:0016829">
    <property type="term" value="F:lyase activity"/>
    <property type="evidence" value="ECO:0007669"/>
    <property type="project" value="UniProtKB-KW"/>
</dbReference>
<evidence type="ECO:0000313" key="9">
    <source>
        <dbReference type="EMBL" id="PWL07714.1"/>
    </source>
</evidence>
<dbReference type="PIRSF" id="PIRSF015957">
    <property type="entry name" value="UCP015957"/>
    <property type="match status" value="1"/>
</dbReference>
<dbReference type="AlphaFoldDB" id="A0A2A2HF43"/>
<sequence length="234" mass="25278">MELLVSAINLDEAKAAWEGGADILDVKNPKEGSLGANFPWIIREISDYADNKIIVSTTIGDVPYKPATVSLAALGAAYSGSNYIKVGLYGPENYDEAMDVMSNVVKTIKEYDDTITVVACGYADAYKIGSIEYDMIPKVAYDSGCDLAMLDTYIKDGHRLTDHLNKDQLAQFTKAAHDYNLKVALAGSVNANDIEMLKEVDCDIMGVRGCVCTGGDRNKGTISADLVAQLKENI</sequence>
<dbReference type="Proteomes" id="UP000246004">
    <property type="component" value="Unassembled WGS sequence"/>
</dbReference>
<evidence type="ECO:0000256" key="3">
    <source>
        <dbReference type="ARBA" id="ARBA00023239"/>
    </source>
</evidence>
<protein>
    <recommendedName>
        <fullName evidence="2">(5-formylfuran-3-yl)methyl phosphate synthase</fullName>
        <ecNumber evidence="2">4.2.3.153</ecNumber>
    </recommendedName>
    <alternativeName>
        <fullName evidence="5">4-(hydroxymethyl)-2-furancarboxaldehyde-phosphate synthase</fullName>
    </alternativeName>
</protein>
<feature type="active site" description="Schiff-base intermediate with substrate" evidence="7">
    <location>
        <position position="27"/>
    </location>
</feature>
<evidence type="ECO:0000313" key="11">
    <source>
        <dbReference type="Proteomes" id="UP000246004"/>
    </source>
</evidence>
<dbReference type="InterPro" id="IPR007565">
    <property type="entry name" value="4HFCP_synth"/>
</dbReference>
<comment type="caution">
    <text evidence="8">The sequence shown here is derived from an EMBL/GenBank/DDBJ whole genome shotgun (WGS) entry which is preliminary data.</text>
</comment>
<name>A0A2A2HF43_9EURY</name>
<keyword evidence="3" id="KW-0456">Lyase</keyword>
<keyword evidence="4" id="KW-0704">Schiff base</keyword>
<evidence type="ECO:0000313" key="10">
    <source>
        <dbReference type="Proteomes" id="UP000217528"/>
    </source>
</evidence>
<dbReference type="NCBIfam" id="NF002575">
    <property type="entry name" value="PRK02227.1-3"/>
    <property type="match status" value="1"/>
</dbReference>
<proteinExistence type="predicted"/>
<dbReference type="SUPFAM" id="SSF51366">
    <property type="entry name" value="Ribulose-phoshate binding barrel"/>
    <property type="match status" value="1"/>
</dbReference>
<dbReference type="RefSeq" id="WP_095608240.1">
    <property type="nucleotide sequence ID" value="NZ_LMVN01000006.1"/>
</dbReference>
<dbReference type="InterPro" id="IPR011060">
    <property type="entry name" value="RibuloseP-bd_barrel"/>
</dbReference>
<comment type="function">
    <text evidence="1">Catalyzes the formation of 4-(hydroxymethyl)-2-furancarboxaldehyde phosphate (4-HFC-P) from two molecules of glyceraldehyde-3-P (GA-3-P).</text>
</comment>
<reference evidence="8 10" key="2">
    <citation type="journal article" date="2017" name="BMC Genomics">
        <title>Genomic analysis of methanogenic archaea reveals a shift towards energy conservation.</title>
        <authorList>
            <person name="Gilmore S.P."/>
            <person name="Henske J.K."/>
            <person name="Sexton J.A."/>
            <person name="Solomon K.V."/>
            <person name="Seppala S."/>
            <person name="Yoo J.I."/>
            <person name="Huyett L.M."/>
            <person name="Pressman A."/>
            <person name="Cogan J.Z."/>
            <person name="Kivenson V."/>
            <person name="Peng X."/>
            <person name="Tan Y."/>
            <person name="Valentine D.L."/>
            <person name="O'Malley M.A."/>
        </authorList>
    </citation>
    <scope>NUCLEOTIDE SEQUENCE [LARGE SCALE GENOMIC DNA]</scope>
    <source>
        <strain evidence="8 10">1R-7</strain>
    </source>
</reference>
<evidence type="ECO:0000256" key="5">
    <source>
        <dbReference type="ARBA" id="ARBA00032523"/>
    </source>
</evidence>
<dbReference type="EMBL" id="LWMS01000045">
    <property type="protein sequence ID" value="PWL07714.1"/>
    <property type="molecule type" value="Genomic_DNA"/>
</dbReference>
<dbReference type="NCBIfam" id="NF002573">
    <property type="entry name" value="PRK02227.1-1"/>
    <property type="match status" value="1"/>
</dbReference>
<dbReference type="Pfam" id="PF04476">
    <property type="entry name" value="4HFCP_synth"/>
    <property type="match status" value="1"/>
</dbReference>
<keyword evidence="10" id="KW-1185">Reference proteome</keyword>
<accession>A0A2A2HF43</accession>
<dbReference type="EC" id="4.2.3.153" evidence="2"/>
<comment type="catalytic activity">
    <reaction evidence="6">
        <text>2 D-glyceraldehyde 3-phosphate = 4-(hydroxymethyl)-2-furancarboxaldehyde phosphate + phosphate + 2 H2O</text>
        <dbReference type="Rhea" id="RHEA:43536"/>
        <dbReference type="ChEBI" id="CHEBI:15377"/>
        <dbReference type="ChEBI" id="CHEBI:43474"/>
        <dbReference type="ChEBI" id="CHEBI:59776"/>
        <dbReference type="ChEBI" id="CHEBI:83407"/>
        <dbReference type="EC" id="4.2.3.153"/>
    </reaction>
</comment>